<dbReference type="SUPFAM" id="SSF53850">
    <property type="entry name" value="Periplasmic binding protein-like II"/>
    <property type="match status" value="1"/>
</dbReference>
<dbReference type="AlphaFoldDB" id="A0A2P8FEF0"/>
<dbReference type="GO" id="GO:0003700">
    <property type="term" value="F:DNA-binding transcription factor activity"/>
    <property type="evidence" value="ECO:0007669"/>
    <property type="project" value="TreeGrafter"/>
</dbReference>
<organism evidence="6 7">
    <name type="scientific">Shimia abyssi</name>
    <dbReference type="NCBI Taxonomy" id="1662395"/>
    <lineage>
        <taxon>Bacteria</taxon>
        <taxon>Pseudomonadati</taxon>
        <taxon>Pseudomonadota</taxon>
        <taxon>Alphaproteobacteria</taxon>
        <taxon>Rhodobacterales</taxon>
        <taxon>Roseobacteraceae</taxon>
    </lineage>
</organism>
<evidence type="ECO:0000259" key="5">
    <source>
        <dbReference type="Pfam" id="PF03466"/>
    </source>
</evidence>
<dbReference type="Pfam" id="PF03466">
    <property type="entry name" value="LysR_substrate"/>
    <property type="match status" value="1"/>
</dbReference>
<evidence type="ECO:0000256" key="2">
    <source>
        <dbReference type="ARBA" id="ARBA00023015"/>
    </source>
</evidence>
<gene>
    <name evidence="6" type="ORF">CLV88_104162</name>
</gene>
<proteinExistence type="inferred from homology"/>
<dbReference type="InterPro" id="IPR005119">
    <property type="entry name" value="LysR_subst-bd"/>
</dbReference>
<evidence type="ECO:0000256" key="4">
    <source>
        <dbReference type="ARBA" id="ARBA00023163"/>
    </source>
</evidence>
<evidence type="ECO:0000313" key="7">
    <source>
        <dbReference type="Proteomes" id="UP000240418"/>
    </source>
</evidence>
<keyword evidence="2" id="KW-0805">Transcription regulation</keyword>
<evidence type="ECO:0000313" key="6">
    <source>
        <dbReference type="EMBL" id="PSL20101.1"/>
    </source>
</evidence>
<reference evidence="6 7" key="1">
    <citation type="submission" date="2018-03" db="EMBL/GenBank/DDBJ databases">
        <title>Genomic Encyclopedia of Archaeal and Bacterial Type Strains, Phase II (KMG-II): from individual species to whole genera.</title>
        <authorList>
            <person name="Goeker M."/>
        </authorList>
    </citation>
    <scope>NUCLEOTIDE SEQUENCE [LARGE SCALE GENOMIC DNA]</scope>
    <source>
        <strain evidence="6 7">DSM 100673</strain>
    </source>
</reference>
<comment type="caution">
    <text evidence="6">The sequence shown here is derived from an EMBL/GenBank/DDBJ whole genome shotgun (WGS) entry which is preliminary data.</text>
</comment>
<dbReference type="PANTHER" id="PTHR30346">
    <property type="entry name" value="TRANSCRIPTIONAL DUAL REGULATOR HCAR-RELATED"/>
    <property type="match status" value="1"/>
</dbReference>
<dbReference type="EMBL" id="PYGJ01000004">
    <property type="protein sequence ID" value="PSL20101.1"/>
    <property type="molecule type" value="Genomic_DNA"/>
</dbReference>
<dbReference type="CDD" id="cd08414">
    <property type="entry name" value="PBP2_LTTR_aromatics_like"/>
    <property type="match status" value="1"/>
</dbReference>
<sequence length="150" mass="16927">MKGSNGKRLFKEDVYVALPNDDLLAHRDEIDVQELSGRRLITYPRHSRPYLSSMVAQCTAQVEDLVVADIEVLDKSTLLPLVAQGSGIGLVPQWVTEMPVNGVAFVKLSHAPVLQFGVAWRERDASRDSLLDFVQLAREEAKRIDLRFRR</sequence>
<dbReference type="GO" id="GO:0003677">
    <property type="term" value="F:DNA binding"/>
    <property type="evidence" value="ECO:0007669"/>
    <property type="project" value="UniProtKB-KW"/>
</dbReference>
<keyword evidence="3" id="KW-0238">DNA-binding</keyword>
<accession>A0A2P8FEF0</accession>
<feature type="domain" description="LysR substrate-binding" evidence="5">
    <location>
        <begin position="7"/>
        <end position="141"/>
    </location>
</feature>
<keyword evidence="4" id="KW-0804">Transcription</keyword>
<dbReference type="GO" id="GO:0032993">
    <property type="term" value="C:protein-DNA complex"/>
    <property type="evidence" value="ECO:0007669"/>
    <property type="project" value="TreeGrafter"/>
</dbReference>
<comment type="similarity">
    <text evidence="1">Belongs to the LysR transcriptional regulatory family.</text>
</comment>
<protein>
    <submittedName>
        <fullName evidence="6">LysR substrate binding domain-containing protein</fullName>
    </submittedName>
</protein>
<keyword evidence="7" id="KW-1185">Reference proteome</keyword>
<evidence type="ECO:0000256" key="3">
    <source>
        <dbReference type="ARBA" id="ARBA00023125"/>
    </source>
</evidence>
<dbReference type="PANTHER" id="PTHR30346:SF28">
    <property type="entry name" value="HTH-TYPE TRANSCRIPTIONAL REGULATOR CYNR"/>
    <property type="match status" value="1"/>
</dbReference>
<evidence type="ECO:0000256" key="1">
    <source>
        <dbReference type="ARBA" id="ARBA00009437"/>
    </source>
</evidence>
<name>A0A2P8FEF0_9RHOB</name>
<dbReference type="Proteomes" id="UP000240418">
    <property type="component" value="Unassembled WGS sequence"/>
</dbReference>
<dbReference type="Gene3D" id="3.40.190.10">
    <property type="entry name" value="Periplasmic binding protein-like II"/>
    <property type="match status" value="2"/>
</dbReference>